<feature type="transmembrane region" description="Helical" evidence="1">
    <location>
        <begin position="530"/>
        <end position="551"/>
    </location>
</feature>
<feature type="transmembrane region" description="Helical" evidence="1">
    <location>
        <begin position="331"/>
        <end position="349"/>
    </location>
</feature>
<sequence length="1031" mass="114110">MSSVTRWFIHNPIAAHLVMLLVFLGGITTLPQLDKEFFPQRKLNQITITVNYPGANPGEVEKQIVLRIEEAIADVNGIEEMRSTAREGQASVVVDIASGEDSQRLLNDIKTRVEGITTFPAETERPLISERLWRSRMISLTLSGELPEAQLKELGETIREELSALPAVSLVELRTPRNDELAIEISEAALRQYGLNFDDVATAVRQTSVTMPGGKIRTDDGDLQIQIRGQAYTAREFEQIPLRSKIDGAQLTVADVATVIDGFEEIDVIGLFDRKPSYSVDVYVTTRPNVLKTSAAVRNYVEQITPTLPPGVELRLWRDMSIPFGERMNTLLSNGFGGLVLVFILLLLFLRPLLAIWVSAGIGVAFLGAIWLLPVLGTSLNMVSLFAFILILGIVVDDAIIVGESIYSAQEQGKPGAEGAWYGTRAVMKPVWFAVISTMLFFVPFYFLPEEAAEPPNLADVVMLALAFSLFESTMILPAHLARMKPEQPGRFAWQRGLGNIRQRFSKGLHAVGDRIYQPLLASCIHRRGITVAGFIALFMIVLSFLIGGWMKASFFPRVPGDHLVANVTLEEGVPFSEVERTMERMIAAAEDIKAELNDNSDLSYAGSIEAAAYNNTVRATLELLNVEQRNQPVQTLRDQWQELIGPLPNAKDVDIAFTIIPLGKAIELQVVADDVERLRETTDAIAAELARYPGVFNVRNSLANPQAEISLDLKPRAESLGIQLRDVARQVRQGFYGEEVQRIPRLREDVRVMVRYPRESRESIHSLRDMKIRTADGREIPFQAVAELDFVDGYTTIDRIDRQRVASVSADLQPGFSAGAVLGALLNDPQWESRFPEATVQKEGEQQQQSEFLDRTAQLMLLSLLLIYGLMAIVFQSYWQPVIIMTAIPFGFMGGLLGHLLLGQELAMFSVLGMVACAGVVVNDNLVLLDRINTLRTEGRDAMDAVLQGARDRFRPIVLTSMTTFIGLTPIMMESSIQAQFLKPMVVALAFGVLTASFITLIFVPCIYLMGDALISRASARLSSTTASSQ</sequence>
<keyword evidence="1" id="KW-0472">Membrane</keyword>
<dbReference type="Gene3D" id="3.30.2090.10">
    <property type="entry name" value="Multidrug efflux transporter AcrB TolC docking domain, DN and DC subdomains"/>
    <property type="match status" value="2"/>
</dbReference>
<keyword evidence="1" id="KW-1133">Transmembrane helix</keyword>
<evidence type="ECO:0000313" key="2">
    <source>
        <dbReference type="EMBL" id="MBB3047947.1"/>
    </source>
</evidence>
<protein>
    <submittedName>
        <fullName evidence="2">Multidrug efflux pump subunit AcrB</fullName>
    </submittedName>
</protein>
<dbReference type="EMBL" id="JACHWY010000002">
    <property type="protein sequence ID" value="MBB3047947.1"/>
    <property type="molecule type" value="Genomic_DNA"/>
</dbReference>
<dbReference type="GO" id="GO:0042910">
    <property type="term" value="F:xenobiotic transmembrane transporter activity"/>
    <property type="evidence" value="ECO:0007669"/>
    <property type="project" value="TreeGrafter"/>
</dbReference>
<feature type="transmembrane region" description="Helical" evidence="1">
    <location>
        <begin position="909"/>
        <end position="930"/>
    </location>
</feature>
<dbReference type="Gene3D" id="3.30.70.1320">
    <property type="entry name" value="Multidrug efflux transporter AcrB pore domain like"/>
    <property type="match status" value="1"/>
</dbReference>
<name>A0A7W4W5Q0_9GAMM</name>
<dbReference type="RefSeq" id="WP_183410696.1">
    <property type="nucleotide sequence ID" value="NZ_JACHWY010000002.1"/>
</dbReference>
<feature type="transmembrane region" description="Helical" evidence="1">
    <location>
        <begin position="883"/>
        <end position="903"/>
    </location>
</feature>
<dbReference type="GO" id="GO:0005886">
    <property type="term" value="C:plasma membrane"/>
    <property type="evidence" value="ECO:0007669"/>
    <property type="project" value="TreeGrafter"/>
</dbReference>
<feature type="transmembrane region" description="Helical" evidence="1">
    <location>
        <begin position="354"/>
        <end position="373"/>
    </location>
</feature>
<dbReference type="PANTHER" id="PTHR32063">
    <property type="match status" value="1"/>
</dbReference>
<keyword evidence="1" id="KW-0812">Transmembrane</keyword>
<dbReference type="Gene3D" id="1.20.1640.10">
    <property type="entry name" value="Multidrug efflux transporter AcrB transmembrane domain"/>
    <property type="match status" value="2"/>
</dbReference>
<keyword evidence="3" id="KW-1185">Reference proteome</keyword>
<dbReference type="PANTHER" id="PTHR32063:SF33">
    <property type="entry name" value="RND SUPERFAMILY EFFLUX PUMP PERMEASE COMPONENT"/>
    <property type="match status" value="1"/>
</dbReference>
<organism evidence="2 3">
    <name type="scientific">Litorivivens lipolytica</name>
    <dbReference type="NCBI Taxonomy" id="1524264"/>
    <lineage>
        <taxon>Bacteria</taxon>
        <taxon>Pseudomonadati</taxon>
        <taxon>Pseudomonadota</taxon>
        <taxon>Gammaproteobacteria</taxon>
        <taxon>Litorivivens</taxon>
    </lineage>
</organism>
<proteinExistence type="predicted"/>
<feature type="transmembrane region" description="Helical" evidence="1">
    <location>
        <begin position="858"/>
        <end position="876"/>
    </location>
</feature>
<feature type="transmembrane region" description="Helical" evidence="1">
    <location>
        <begin position="385"/>
        <end position="409"/>
    </location>
</feature>
<dbReference type="SUPFAM" id="SSF82866">
    <property type="entry name" value="Multidrug efflux transporter AcrB transmembrane domain"/>
    <property type="match status" value="2"/>
</dbReference>
<feature type="transmembrane region" description="Helical" evidence="1">
    <location>
        <begin position="430"/>
        <end position="449"/>
    </location>
</feature>
<feature type="transmembrane region" description="Helical" evidence="1">
    <location>
        <begin position="461"/>
        <end position="482"/>
    </location>
</feature>
<dbReference type="Gene3D" id="3.30.70.1430">
    <property type="entry name" value="Multidrug efflux transporter AcrB pore domain"/>
    <property type="match status" value="2"/>
</dbReference>
<dbReference type="InterPro" id="IPR027463">
    <property type="entry name" value="AcrB_DN_DC_subdom"/>
</dbReference>
<dbReference type="InterPro" id="IPR001036">
    <property type="entry name" value="Acrflvin-R"/>
</dbReference>
<gene>
    <name evidence="2" type="ORF">FHR99_002213</name>
</gene>
<dbReference type="Proteomes" id="UP000537130">
    <property type="component" value="Unassembled WGS sequence"/>
</dbReference>
<dbReference type="SUPFAM" id="SSF82693">
    <property type="entry name" value="Multidrug efflux transporter AcrB pore domain, PN1, PN2, PC1 and PC2 subdomains"/>
    <property type="match status" value="2"/>
</dbReference>
<feature type="transmembrane region" description="Helical" evidence="1">
    <location>
        <begin position="958"/>
        <end position="974"/>
    </location>
</feature>
<dbReference type="Pfam" id="PF00873">
    <property type="entry name" value="ACR_tran"/>
    <property type="match status" value="1"/>
</dbReference>
<dbReference type="PRINTS" id="PR00702">
    <property type="entry name" value="ACRIFLAVINRP"/>
</dbReference>
<feature type="transmembrane region" description="Helical" evidence="1">
    <location>
        <begin position="986"/>
        <end position="1012"/>
    </location>
</feature>
<dbReference type="Gene3D" id="3.30.70.1440">
    <property type="entry name" value="Multidrug efflux transporter AcrB pore domain"/>
    <property type="match status" value="1"/>
</dbReference>
<dbReference type="AlphaFoldDB" id="A0A7W4W5Q0"/>
<evidence type="ECO:0000313" key="3">
    <source>
        <dbReference type="Proteomes" id="UP000537130"/>
    </source>
</evidence>
<reference evidence="2 3" key="1">
    <citation type="submission" date="2020-08" db="EMBL/GenBank/DDBJ databases">
        <title>Genomic Encyclopedia of Type Strains, Phase III (KMG-III): the genomes of soil and plant-associated and newly described type strains.</title>
        <authorList>
            <person name="Whitman W."/>
        </authorList>
    </citation>
    <scope>NUCLEOTIDE SEQUENCE [LARGE SCALE GENOMIC DNA]</scope>
    <source>
        <strain evidence="2 3">CECT 8654</strain>
    </source>
</reference>
<comment type="caution">
    <text evidence="2">The sequence shown here is derived from an EMBL/GenBank/DDBJ whole genome shotgun (WGS) entry which is preliminary data.</text>
</comment>
<accession>A0A7W4W5Q0</accession>
<evidence type="ECO:0000256" key="1">
    <source>
        <dbReference type="SAM" id="Phobius"/>
    </source>
</evidence>
<dbReference type="SUPFAM" id="SSF82714">
    <property type="entry name" value="Multidrug efflux transporter AcrB TolC docking domain, DN and DC subdomains"/>
    <property type="match status" value="2"/>
</dbReference>